<dbReference type="RefSeq" id="WP_108342975.1">
    <property type="nucleotide sequence ID" value="NZ_PYXZ01000001.1"/>
</dbReference>
<dbReference type="GO" id="GO:0016740">
    <property type="term" value="F:transferase activity"/>
    <property type="evidence" value="ECO:0007669"/>
    <property type="project" value="UniProtKB-KW"/>
</dbReference>
<comment type="caution">
    <text evidence="3">The sequence shown here is derived from an EMBL/GenBank/DDBJ whole genome shotgun (WGS) entry which is preliminary data.</text>
</comment>
<gene>
    <name evidence="3" type="ORF">C7S10_03490</name>
</gene>
<dbReference type="PANTHER" id="PTHR48228">
    <property type="entry name" value="SUCCINYL-COA--D-CITRAMALATE COA-TRANSFERASE"/>
    <property type="match status" value="1"/>
</dbReference>
<evidence type="ECO:0000313" key="3">
    <source>
        <dbReference type="EMBL" id="PUA82790.1"/>
    </source>
</evidence>
<protein>
    <submittedName>
        <fullName evidence="3">Carnitine dehydratase</fullName>
    </submittedName>
</protein>
<reference evidence="3 4" key="1">
    <citation type="submission" date="2018-03" db="EMBL/GenBank/DDBJ databases">
        <authorList>
            <person name="Keele B.F."/>
        </authorList>
    </citation>
    <scope>NUCLEOTIDE SEQUENCE [LARGE SCALE GENOMIC DNA]</scope>
    <source>
        <strain evidence="3 4">IB-3</strain>
    </source>
</reference>
<dbReference type="OrthoDB" id="3561197at2"/>
<organism evidence="3 4">
    <name type="scientific">Nocardioides currus</name>
    <dbReference type="NCBI Taxonomy" id="2133958"/>
    <lineage>
        <taxon>Bacteria</taxon>
        <taxon>Bacillati</taxon>
        <taxon>Actinomycetota</taxon>
        <taxon>Actinomycetes</taxon>
        <taxon>Propionibacteriales</taxon>
        <taxon>Nocardioidaceae</taxon>
        <taxon>Nocardioides</taxon>
    </lineage>
</organism>
<dbReference type="InterPro" id="IPR003673">
    <property type="entry name" value="CoA-Trfase_fam_III"/>
</dbReference>
<evidence type="ECO:0000313" key="4">
    <source>
        <dbReference type="Proteomes" id="UP000244867"/>
    </source>
</evidence>
<dbReference type="SUPFAM" id="SSF89796">
    <property type="entry name" value="CoA-transferase family III (CaiB/BaiF)"/>
    <property type="match status" value="2"/>
</dbReference>
<evidence type="ECO:0000256" key="1">
    <source>
        <dbReference type="ARBA" id="ARBA00008383"/>
    </source>
</evidence>
<dbReference type="Gene3D" id="3.40.50.10540">
    <property type="entry name" value="Crotonobetainyl-coa:carnitine coa-transferase, domain 1"/>
    <property type="match status" value="2"/>
</dbReference>
<proteinExistence type="inferred from homology"/>
<keyword evidence="2" id="KW-0808">Transferase</keyword>
<keyword evidence="4" id="KW-1185">Reference proteome</keyword>
<accession>A0A2R7Z2F9</accession>
<sequence length="766" mass="81162">MNLNAHDAPLAGVRVLELSSRASGAYAGWLLAQLGASVTRLDLPTVVDCDPIAQAELERSLHGDKVQVASGDPAAMAAATASADVVVADSLHDDALDGAATRASLAVLADLAPACPVIDVSSHRVADGARAPSSALGAAATAGMSWSLGHPGLEPLALPYDLPDFMAGTEAASAAALSLVLRRASQSRQVWDVASSDVLAMYVGQICSNFLPYERPWRRDGARASMSGGSYPAAMFACRDGHVSIMCRTNREWNGLLRAMGDPDWSQDPKFEDSRVVARLHADEADPHLVAWTRDRTRDEIFALGKEFAFPVAPVLSIQEALAQEQFSMRDFIARDSESVVVGRPWKLSPPVASSTAVVSRRAPWDGSRATPDKPLAGLRVLDLSWVWSGPMVTAALHDLGAEILKIENRKRADPARLRGRAYRDGVPVDGPELEVTPYFNQMNHGKRSIALDIATDEGAALVLDLAAECDVVVENMRPGALERRGLHYERLSARNPGIVMLSMSLMGQTGPMRSVGGYAPVMSGLAGLDSVVGYDEDDLIGLFNPALGDPNGAGHALAVLLAALAGRQQTGVGAWIDLSQVEALMSIQRIAVAERGRGATPAVRANRHAVFEPHGTWRSLGDDDWVTVVARTDDERESLAKVVGAHADASGPELEAALQAWLAARPASAAATELTTAGIAAHPVLSFEAMTSSDWARSRGLVSRVEHPFLGDQLMFAVPWKCNGAGYSVTAPAPLLGADTDRVLGDVLGLASTDIGRFRESGVIE</sequence>
<comment type="similarity">
    <text evidence="1">Belongs to the CoA-transferase III family.</text>
</comment>
<dbReference type="Proteomes" id="UP000244867">
    <property type="component" value="Unassembled WGS sequence"/>
</dbReference>
<dbReference type="AlphaFoldDB" id="A0A2R7Z2F9"/>
<dbReference type="InterPro" id="IPR044855">
    <property type="entry name" value="CoA-Trfase_III_dom3_sf"/>
</dbReference>
<dbReference type="PANTHER" id="PTHR48228:SF6">
    <property type="entry name" value="L-CARNITINE COA-TRANSFERASE"/>
    <property type="match status" value="1"/>
</dbReference>
<dbReference type="Gene3D" id="3.30.1540.10">
    <property type="entry name" value="formyl-coa transferase, domain 3"/>
    <property type="match status" value="2"/>
</dbReference>
<dbReference type="InterPro" id="IPR023606">
    <property type="entry name" value="CoA-Trfase_III_dom_1_sf"/>
</dbReference>
<dbReference type="Pfam" id="PF02515">
    <property type="entry name" value="CoA_transf_3"/>
    <property type="match status" value="2"/>
</dbReference>
<name>A0A2R7Z2F9_9ACTN</name>
<dbReference type="InterPro" id="IPR050509">
    <property type="entry name" value="CoA-transferase_III"/>
</dbReference>
<evidence type="ECO:0000256" key="2">
    <source>
        <dbReference type="ARBA" id="ARBA00022679"/>
    </source>
</evidence>
<dbReference type="EMBL" id="PYXZ01000001">
    <property type="protein sequence ID" value="PUA82790.1"/>
    <property type="molecule type" value="Genomic_DNA"/>
</dbReference>